<evidence type="ECO:0000313" key="2">
    <source>
        <dbReference type="EMBL" id="KAF6519513.1"/>
    </source>
</evidence>
<sequence length="185" mass="20455">MDQGFSGSPHLSFADTQAFVDSWNQTMNPAPLPVQNQLHFRPLPEHNGYHTPPLTHPGASSLSMGSSGAGGSPQPCTLNLVLRAEHMENNSQSSEMKSQIVGRLDRLERELELISGLVVDLKTSLVHLEDKMESQRTAHEEEVRSSIETIKKGMDKFFTCFASQLESEMIDTEERSGCKAEVAIM</sequence>
<comment type="caution">
    <text evidence="2">The sequence shown here is derived from an EMBL/GenBank/DDBJ whole genome shotgun (WGS) entry which is preliminary data.</text>
</comment>
<feature type="region of interest" description="Disordered" evidence="1">
    <location>
        <begin position="40"/>
        <end position="74"/>
    </location>
</feature>
<dbReference type="AlphaFoldDB" id="A0A8H6LHG7"/>
<gene>
    <name evidence="2" type="ORF">HZS61_017887</name>
</gene>
<proteinExistence type="predicted"/>
<evidence type="ECO:0000313" key="3">
    <source>
        <dbReference type="Proteomes" id="UP000593570"/>
    </source>
</evidence>
<evidence type="ECO:0000256" key="1">
    <source>
        <dbReference type="SAM" id="MobiDB-lite"/>
    </source>
</evidence>
<accession>A0A8H6LHG7</accession>
<organism evidence="2 3">
    <name type="scientific">Fusarium oxysporum f. sp. conglutinans</name>
    <dbReference type="NCBI Taxonomy" id="100902"/>
    <lineage>
        <taxon>Eukaryota</taxon>
        <taxon>Fungi</taxon>
        <taxon>Dikarya</taxon>
        <taxon>Ascomycota</taxon>
        <taxon>Pezizomycotina</taxon>
        <taxon>Sordariomycetes</taxon>
        <taxon>Hypocreomycetidae</taxon>
        <taxon>Hypocreales</taxon>
        <taxon>Nectriaceae</taxon>
        <taxon>Fusarium</taxon>
        <taxon>Fusarium oxysporum species complex</taxon>
    </lineage>
</organism>
<protein>
    <submittedName>
        <fullName evidence="2">Uncharacterized protein</fullName>
    </submittedName>
</protein>
<reference evidence="2 3" key="1">
    <citation type="journal article" date="2020" name="bioRxiv">
        <title>A chromosome-scale genome assembly for the Fusarium oxysporum strain Fo5176 to establish a model Arabidopsis-fungal pathosystem.</title>
        <authorList>
            <person name="Fokkens L."/>
            <person name="Guo L."/>
            <person name="Dora S."/>
            <person name="Wang B."/>
            <person name="Ye K."/>
            <person name="Sanchez-Rodriguez C."/>
            <person name="Croll D."/>
        </authorList>
    </citation>
    <scope>NUCLEOTIDE SEQUENCE [LARGE SCALE GENOMIC DNA]</scope>
    <source>
        <strain evidence="2 3">Fo5176</strain>
    </source>
</reference>
<dbReference type="EMBL" id="JACDXP010000009">
    <property type="protein sequence ID" value="KAF6519513.1"/>
    <property type="molecule type" value="Genomic_DNA"/>
</dbReference>
<name>A0A8H6LHG7_FUSOX</name>
<dbReference type="Proteomes" id="UP000593570">
    <property type="component" value="Unassembled WGS sequence"/>
</dbReference>